<dbReference type="KEGG" id="xba:C7S18_07010"/>
<protein>
    <submittedName>
        <fullName evidence="2">Uncharacterized protein</fullName>
    </submittedName>
</protein>
<feature type="signal peptide" evidence="1">
    <location>
        <begin position="1"/>
        <end position="34"/>
    </location>
</feature>
<dbReference type="AlphaFoldDB" id="A0A2P1PQ37"/>
<dbReference type="EMBL" id="CP027860">
    <property type="protein sequence ID" value="AVP96961.1"/>
    <property type="molecule type" value="Genomic_DNA"/>
</dbReference>
<accession>A0A2P1PQ37</accession>
<dbReference type="Proteomes" id="UP000241074">
    <property type="component" value="Chromosome"/>
</dbReference>
<organism evidence="2 3">
    <name type="scientific">Ahniella affigens</name>
    <dbReference type="NCBI Taxonomy" id="2021234"/>
    <lineage>
        <taxon>Bacteria</taxon>
        <taxon>Pseudomonadati</taxon>
        <taxon>Pseudomonadota</taxon>
        <taxon>Gammaproteobacteria</taxon>
        <taxon>Lysobacterales</taxon>
        <taxon>Rhodanobacteraceae</taxon>
        <taxon>Ahniella</taxon>
    </lineage>
</organism>
<evidence type="ECO:0000256" key="1">
    <source>
        <dbReference type="SAM" id="SignalP"/>
    </source>
</evidence>
<reference evidence="2 3" key="1">
    <citation type="submission" date="2018-03" db="EMBL/GenBank/DDBJ databases">
        <title>Ahniella affigens gen. nov., sp. nov., a gammaproteobacterium isolated from sandy soil near a stream.</title>
        <authorList>
            <person name="Ko Y."/>
            <person name="Kim J.-H."/>
        </authorList>
    </citation>
    <scope>NUCLEOTIDE SEQUENCE [LARGE SCALE GENOMIC DNA]</scope>
    <source>
        <strain evidence="2 3">D13</strain>
    </source>
</reference>
<feature type="chain" id="PRO_5015164895" evidence="1">
    <location>
        <begin position="35"/>
        <end position="77"/>
    </location>
</feature>
<evidence type="ECO:0000313" key="2">
    <source>
        <dbReference type="EMBL" id="AVP96961.1"/>
    </source>
</evidence>
<gene>
    <name evidence="2" type="ORF">C7S18_07010</name>
</gene>
<reference evidence="2 3" key="2">
    <citation type="submission" date="2018-03" db="EMBL/GenBank/DDBJ databases">
        <authorList>
            <person name="Keele B.F."/>
        </authorList>
    </citation>
    <scope>NUCLEOTIDE SEQUENCE [LARGE SCALE GENOMIC DNA]</scope>
    <source>
        <strain evidence="2 3">D13</strain>
    </source>
</reference>
<name>A0A2P1PQ37_9GAMM</name>
<keyword evidence="3" id="KW-1185">Reference proteome</keyword>
<proteinExistence type="predicted"/>
<keyword evidence="1" id="KW-0732">Signal</keyword>
<evidence type="ECO:0000313" key="3">
    <source>
        <dbReference type="Proteomes" id="UP000241074"/>
    </source>
</evidence>
<sequence length="77" mass="8074">MQNAIVVTLIQSSCRCLGAAILPLSCGWSTAAVAATQEGFPDPRFGAKGRVKVAASGGDGANMFVLDLWHERHGRFG</sequence>